<dbReference type="EMBL" id="AP018586">
    <property type="protein sequence ID" value="BBD91559.1"/>
    <property type="molecule type" value="Genomic_DNA"/>
</dbReference>
<dbReference type="PANTHER" id="PTHR48081">
    <property type="entry name" value="AB HYDROLASE SUPERFAMILY PROTEIN C4A8.06C"/>
    <property type="match status" value="1"/>
</dbReference>
<dbReference type="PANTHER" id="PTHR48081:SF8">
    <property type="entry name" value="ALPHA_BETA HYDROLASE FOLD-3 DOMAIN-CONTAINING PROTEIN-RELATED"/>
    <property type="match status" value="1"/>
</dbReference>
<dbReference type="SUPFAM" id="SSF53474">
    <property type="entry name" value="alpha/beta-Hydrolases"/>
    <property type="match status" value="1"/>
</dbReference>
<reference evidence="3 4" key="1">
    <citation type="submission" date="2018-05" db="EMBL/GenBank/DDBJ databases">
        <title>Complete genome sequencing of three human clinical isolates of Staphylococcus caprae reveals virulence factors similar to those of S. epidermidis and S. capitis.</title>
        <authorList>
            <person name="Watanabe S."/>
            <person name="Cui L."/>
        </authorList>
    </citation>
    <scope>NUCLEOTIDE SEQUENCE [LARGE SCALE GENOMIC DNA]</scope>
    <source>
        <strain evidence="3 4">JMUB590</strain>
    </source>
</reference>
<evidence type="ECO:0000259" key="2">
    <source>
        <dbReference type="Pfam" id="PF07859"/>
    </source>
</evidence>
<evidence type="ECO:0000313" key="4">
    <source>
        <dbReference type="Proteomes" id="UP000274772"/>
    </source>
</evidence>
<keyword evidence="4" id="KW-1185">Reference proteome</keyword>
<protein>
    <submittedName>
        <fullName evidence="3">Esterase</fullName>
    </submittedName>
</protein>
<proteinExistence type="predicted"/>
<dbReference type="Pfam" id="PF07859">
    <property type="entry name" value="Abhydrolase_3"/>
    <property type="match status" value="1"/>
</dbReference>
<organism evidence="3 4">
    <name type="scientific">Staphylococcus caprae</name>
    <dbReference type="NCBI Taxonomy" id="29380"/>
    <lineage>
        <taxon>Bacteria</taxon>
        <taxon>Bacillati</taxon>
        <taxon>Bacillota</taxon>
        <taxon>Bacilli</taxon>
        <taxon>Bacillales</taxon>
        <taxon>Staphylococcaceae</taxon>
        <taxon>Staphylococcus</taxon>
    </lineage>
</organism>
<dbReference type="InterPro" id="IPR029058">
    <property type="entry name" value="AB_hydrolase_fold"/>
</dbReference>
<evidence type="ECO:0000313" key="3">
    <source>
        <dbReference type="EMBL" id="BBD91559.1"/>
    </source>
</evidence>
<sequence length="325" mass="37215">MFKKLVTIIGSTIMGTILFARVKEKRSYKSFLQEKMIRMSGMKKTFENVEDAKAALEETKHVTAGKYNGTDYEFRHKVQIKDYYGSLVYIINDKGNRDQRTILYIHGGAWFQDPLDSHFEYIDLMADTLDAKVVMPIYPKVPHRDYRTTFELLNKLYPHLLNKVDDPNQMTIMGDSAGGQIALAFAQKLKKDNMPQPSHIVLISPVLDATFSNPEAQKYEKEDPMLGIEGSKYLVELWAGNTSLDDYKISPINGDLDGLGHITIAIGTKETLYPDAVKLSHMLNEKGISHEFIQGYNLFHIYPIFPIPERQRFLEQLKSIINKDK</sequence>
<dbReference type="RefSeq" id="WP_002444308.1">
    <property type="nucleotide sequence ID" value="NZ_AP018585.1"/>
</dbReference>
<dbReference type="InterPro" id="IPR013094">
    <property type="entry name" value="AB_hydrolase_3"/>
</dbReference>
<dbReference type="Gene3D" id="3.40.50.1820">
    <property type="entry name" value="alpha/beta hydrolase"/>
    <property type="match status" value="1"/>
</dbReference>
<evidence type="ECO:0000256" key="1">
    <source>
        <dbReference type="ARBA" id="ARBA00022801"/>
    </source>
</evidence>
<dbReference type="Proteomes" id="UP000274772">
    <property type="component" value="Chromosome"/>
</dbReference>
<name>A0ABN5W227_9STAP</name>
<gene>
    <name evidence="3" type="ORF">JMUB590_0449</name>
</gene>
<dbReference type="GeneID" id="58050220"/>
<accession>A0ABN5W227</accession>
<keyword evidence="1" id="KW-0378">Hydrolase</keyword>
<feature type="domain" description="Alpha/beta hydrolase fold-3" evidence="2">
    <location>
        <begin position="102"/>
        <end position="302"/>
    </location>
</feature>
<dbReference type="InterPro" id="IPR050300">
    <property type="entry name" value="GDXG_lipolytic_enzyme"/>
</dbReference>